<evidence type="ECO:0000259" key="6">
    <source>
        <dbReference type="PROSITE" id="PS50033"/>
    </source>
</evidence>
<dbReference type="InterPro" id="IPR012337">
    <property type="entry name" value="RNaseH-like_sf"/>
</dbReference>
<proteinExistence type="inferred from homology"/>
<evidence type="ECO:0000256" key="2">
    <source>
        <dbReference type="ARBA" id="ARBA00023015"/>
    </source>
</evidence>
<dbReference type="SMART" id="SM00166">
    <property type="entry name" value="UBX"/>
    <property type="match status" value="1"/>
</dbReference>
<dbReference type="EMBL" id="VEPZ02001718">
    <property type="protein sequence ID" value="KAE8661807.1"/>
    <property type="molecule type" value="Genomic_DNA"/>
</dbReference>
<evidence type="ECO:0000313" key="8">
    <source>
        <dbReference type="Proteomes" id="UP000436088"/>
    </source>
</evidence>
<keyword evidence="1" id="KW-0833">Ubl conjugation pathway</keyword>
<dbReference type="PROSITE" id="PS50985">
    <property type="entry name" value="GRAS"/>
    <property type="match status" value="1"/>
</dbReference>
<feature type="domain" description="UBX" evidence="6">
    <location>
        <begin position="351"/>
        <end position="429"/>
    </location>
</feature>
<dbReference type="InterPro" id="IPR008906">
    <property type="entry name" value="HATC_C_dom"/>
</dbReference>
<dbReference type="SUPFAM" id="SSF54236">
    <property type="entry name" value="Ubiquitin-like"/>
    <property type="match status" value="1"/>
</dbReference>
<reference evidence="7" key="1">
    <citation type="submission" date="2019-09" db="EMBL/GenBank/DDBJ databases">
        <title>Draft genome information of white flower Hibiscus syriacus.</title>
        <authorList>
            <person name="Kim Y.-M."/>
        </authorList>
    </citation>
    <scope>NUCLEOTIDE SEQUENCE [LARGE SCALE GENOMIC DNA]</scope>
    <source>
        <strain evidence="7">YM2019G1</strain>
    </source>
</reference>
<dbReference type="Proteomes" id="UP000436088">
    <property type="component" value="Unassembled WGS sequence"/>
</dbReference>
<evidence type="ECO:0000256" key="4">
    <source>
        <dbReference type="PROSITE-ProRule" id="PRU01191"/>
    </source>
</evidence>
<dbReference type="PROSITE" id="PS50033">
    <property type="entry name" value="UBX"/>
    <property type="match status" value="1"/>
</dbReference>
<dbReference type="InterPro" id="IPR029071">
    <property type="entry name" value="Ubiquitin-like_domsf"/>
</dbReference>
<comment type="caution">
    <text evidence="4">Lacks conserved residue(s) required for the propagation of feature annotation.</text>
</comment>
<dbReference type="PANTHER" id="PTHR23272">
    <property type="entry name" value="BED FINGER-RELATED"/>
    <property type="match status" value="1"/>
</dbReference>
<dbReference type="Pfam" id="PF05699">
    <property type="entry name" value="Dimer_Tnp_hAT"/>
    <property type="match status" value="1"/>
</dbReference>
<keyword evidence="2" id="KW-0805">Transcription regulation</keyword>
<accession>A0A6A2XYQ9</accession>
<feature type="region of interest" description="PFYRE" evidence="4">
    <location>
        <begin position="880"/>
        <end position="971"/>
    </location>
</feature>
<dbReference type="InterPro" id="IPR025525">
    <property type="entry name" value="hAT-like_transposase_RNase-H"/>
</dbReference>
<comment type="similarity">
    <text evidence="4">Belongs to the GRAS family.</text>
</comment>
<feature type="region of interest" description="Disordered" evidence="5">
    <location>
        <begin position="647"/>
        <end position="668"/>
    </location>
</feature>
<protein>
    <submittedName>
        <fullName evidence="7">Scarecrow-like protein 28</fullName>
    </submittedName>
</protein>
<sequence>MRCCAHILNLIVQDGLSVIGDGIERIKDSVYFWSATQKRIEKFEEAARHLTIDCSKQLSLDCKTRWNSTYLMLSVAIVYKDVFKRLKQREAQYRSLPTDRDWELASSICGKLQLFYKVTLMFSGTKYPTANVFFPSICEIRITLSKWSEDRDEVIKAMGERMLVKFDKYWSVIHGVMGVVVVLDPRYKFKMMEYAFPKIYGFEKSDVEIVKLKVLVSRLFQDYETCNYESSRNRDVDSSRNTSDMEVQVEGGFFNDYFTFVEDDNHTGIMSELDHYLQEKVRTQNSELDILSWWKTNGFKYPTLQKIARDILAIPISTVASESAFSTSGRLECERQLAAKEASLPHEPAANEHNDVTLLVRMPDGSRRWRRFLMSDRLQSLYDFIDISRGFKPGTYRLVRPYPRRAFGDGERNLTLNELGLTSKHEALFLELILISELGSLGSASVSMEFLQTSKAEMGFNVFQDIKSRHRLRSESSAQFQACHFPTSMSTQRLDLPCSFSRKDTASRSQPIRPVGLSNPFQGRGEIKDELWEKGKCLKRFAEGFIDESVINRAKRKKGSCHNQISGDIDEAGGDSLSLAEDFWFQPGFNRQSAPQVRFSLTCSGDEERSCFMPSEVISPPLPSSNNPWTESVITDITDVGEKNVETTHRPVKEASGSSTSSESHSMGLRLNEQATEYEVGNGSGNPRRHEGAGMGAYEEENNHGEHQAKLGDLASPRGSAISRLTAYYTEALALRVTRLWPHIFHITTPRELDWVDDDNGATLRLLNQISPIPKFVHFKSNEILLRAFEGKDRVHIIDFDIKQGLQWPSLFQSLAARTNPPSHVRVTGIGESKQELNETGYRLSGFAEVLNLPFEFQPVVDRLEDVRLWMLHVKEKETVAVNCAFQLHKTLYDGNGGALRDFLGLVRSTNPTVVVMAEQEAEHNVLSLEARVANSLRYYSAIFDSIDSSLPMESPVRIKVEETFAREIRSIIACEGRDRVERHESFEKWRKLMEEGRFRCMGITDREVG</sequence>
<feature type="region of interest" description="VHIID" evidence="4">
    <location>
        <begin position="764"/>
        <end position="829"/>
    </location>
</feature>
<dbReference type="InterPro" id="IPR001012">
    <property type="entry name" value="UBX_dom"/>
</dbReference>
<name>A0A6A2XYQ9_HIBSY</name>
<evidence type="ECO:0000256" key="3">
    <source>
        <dbReference type="ARBA" id="ARBA00023163"/>
    </source>
</evidence>
<feature type="short sequence motif" description="VHIID" evidence="4">
    <location>
        <begin position="795"/>
        <end position="799"/>
    </location>
</feature>
<feature type="region of interest" description="SAW" evidence="4">
    <location>
        <begin position="974"/>
        <end position="1010"/>
    </location>
</feature>
<keyword evidence="8" id="KW-1185">Reference proteome</keyword>
<dbReference type="InterPro" id="IPR005202">
    <property type="entry name" value="TF_GRAS"/>
</dbReference>
<dbReference type="GO" id="GO:0003677">
    <property type="term" value="F:DNA binding"/>
    <property type="evidence" value="ECO:0007669"/>
    <property type="project" value="InterPro"/>
</dbReference>
<dbReference type="Pfam" id="PF00789">
    <property type="entry name" value="UBX"/>
    <property type="match status" value="1"/>
</dbReference>
<feature type="compositionally biased region" description="Low complexity" evidence="5">
    <location>
        <begin position="656"/>
        <end position="666"/>
    </location>
</feature>
<evidence type="ECO:0000256" key="1">
    <source>
        <dbReference type="ARBA" id="ARBA00022786"/>
    </source>
</evidence>
<dbReference type="Pfam" id="PF03514">
    <property type="entry name" value="GRAS"/>
    <property type="match status" value="1"/>
</dbReference>
<dbReference type="AlphaFoldDB" id="A0A6A2XYQ9"/>
<feature type="region of interest" description="Leucine repeat II (LRII)" evidence="4">
    <location>
        <begin position="839"/>
        <end position="871"/>
    </location>
</feature>
<dbReference type="SUPFAM" id="SSF53098">
    <property type="entry name" value="Ribonuclease H-like"/>
    <property type="match status" value="1"/>
</dbReference>
<keyword evidence="3" id="KW-0804">Transcription</keyword>
<dbReference type="PANTHER" id="PTHR23272:SF179">
    <property type="entry name" value="ZINC FINGER BED DOMAIN-CONTAINING PROTEIN RICESLEEPER 2-LIKE ISOFORM X1"/>
    <property type="match status" value="1"/>
</dbReference>
<evidence type="ECO:0000313" key="7">
    <source>
        <dbReference type="EMBL" id="KAE8661807.1"/>
    </source>
</evidence>
<evidence type="ECO:0000256" key="5">
    <source>
        <dbReference type="SAM" id="MobiDB-lite"/>
    </source>
</evidence>
<organism evidence="7 8">
    <name type="scientific">Hibiscus syriacus</name>
    <name type="common">Rose of Sharon</name>
    <dbReference type="NCBI Taxonomy" id="106335"/>
    <lineage>
        <taxon>Eukaryota</taxon>
        <taxon>Viridiplantae</taxon>
        <taxon>Streptophyta</taxon>
        <taxon>Embryophyta</taxon>
        <taxon>Tracheophyta</taxon>
        <taxon>Spermatophyta</taxon>
        <taxon>Magnoliopsida</taxon>
        <taxon>eudicotyledons</taxon>
        <taxon>Gunneridae</taxon>
        <taxon>Pentapetalae</taxon>
        <taxon>rosids</taxon>
        <taxon>malvids</taxon>
        <taxon>Malvales</taxon>
        <taxon>Malvaceae</taxon>
        <taxon>Malvoideae</taxon>
        <taxon>Hibiscus</taxon>
    </lineage>
</organism>
<comment type="caution">
    <text evidence="7">The sequence shown here is derived from an EMBL/GenBank/DDBJ whole genome shotgun (WGS) entry which is preliminary data.</text>
</comment>
<dbReference type="GO" id="GO:0046983">
    <property type="term" value="F:protein dimerization activity"/>
    <property type="evidence" value="ECO:0007669"/>
    <property type="project" value="InterPro"/>
</dbReference>
<dbReference type="Gene3D" id="3.10.20.90">
    <property type="entry name" value="Phosphatidylinositol 3-kinase Catalytic Subunit, Chain A, domain 1"/>
    <property type="match status" value="1"/>
</dbReference>
<dbReference type="CDD" id="cd01767">
    <property type="entry name" value="UBX"/>
    <property type="match status" value="1"/>
</dbReference>
<dbReference type="Pfam" id="PF14372">
    <property type="entry name" value="hAT-like_RNase-H"/>
    <property type="match status" value="1"/>
</dbReference>
<gene>
    <name evidence="7" type="ORF">F3Y22_tig00113722pilonHSYRG00043</name>
</gene>